<evidence type="ECO:0000313" key="2">
    <source>
        <dbReference type="EMBL" id="AQP43605.1"/>
    </source>
</evidence>
<dbReference type="Pfam" id="PF02575">
    <property type="entry name" value="YbaB_DNA_bd"/>
    <property type="match status" value="1"/>
</dbReference>
<protein>
    <recommendedName>
        <fullName evidence="1">Nucleoid-associated protein RPIT_01205</fullName>
    </recommendedName>
</protein>
<dbReference type="EMBL" id="CP019605">
    <property type="protein sequence ID" value="AQP43605.1"/>
    <property type="molecule type" value="Genomic_DNA"/>
</dbReference>
<comment type="subunit">
    <text evidence="1">Homodimer.</text>
</comment>
<dbReference type="Gene3D" id="3.30.1310.10">
    <property type="entry name" value="Nucleoid-associated protein YbaB-like domain"/>
    <property type="match status" value="1"/>
</dbReference>
<dbReference type="KEGG" id="tfl:RPIT_01205"/>
<dbReference type="GO" id="GO:0003677">
    <property type="term" value="F:DNA binding"/>
    <property type="evidence" value="ECO:0007669"/>
    <property type="project" value="UniProtKB-UniRule"/>
</dbReference>
<sequence>MFGDFDINSLMQQAQQLQADLERAQEELASKTFTATAGGELVSVELNGKGDIESLTIQPDAMDPDDPETLAALIIAAYRSAKSQVDSAAAEAMPAMPPMPGLGS</sequence>
<comment type="function">
    <text evidence="1">Binds to DNA and alters its conformation. May be involved in regulation of gene expression, nucleoid organization and DNA protection.</text>
</comment>
<name>A0A1Q2CC30_9ACTN</name>
<gene>
    <name evidence="2" type="ORF">RPIT_01205</name>
</gene>
<dbReference type="PANTHER" id="PTHR33449:SF1">
    <property type="entry name" value="NUCLEOID-ASSOCIATED PROTEIN YBAB"/>
    <property type="match status" value="1"/>
</dbReference>
<dbReference type="RefSeq" id="WP_077339760.1">
    <property type="nucleotide sequence ID" value="NZ_CP019605.1"/>
</dbReference>
<dbReference type="PIRSF" id="PIRSF004555">
    <property type="entry name" value="UCP004555"/>
    <property type="match status" value="1"/>
</dbReference>
<proteinExistence type="inferred from homology"/>
<dbReference type="PANTHER" id="PTHR33449">
    <property type="entry name" value="NUCLEOID-ASSOCIATED PROTEIN YBAB"/>
    <property type="match status" value="1"/>
</dbReference>
<keyword evidence="1" id="KW-0238">DNA-binding</keyword>
<evidence type="ECO:0000313" key="3">
    <source>
        <dbReference type="Proteomes" id="UP000188324"/>
    </source>
</evidence>
<dbReference type="GO" id="GO:0005829">
    <property type="term" value="C:cytosol"/>
    <property type="evidence" value="ECO:0007669"/>
    <property type="project" value="TreeGrafter"/>
</dbReference>
<reference evidence="2 3" key="1">
    <citation type="journal article" date="2016" name="Int. J. Syst. Evol. Microbiol.">
        <title>Tessaracoccus flavus sp. nov., isolated from the drainage system of a lindane-producing factory.</title>
        <authorList>
            <person name="Kumari R."/>
            <person name="Singh P."/>
            <person name="Schumann P."/>
            <person name="Lal R."/>
        </authorList>
    </citation>
    <scope>NUCLEOTIDE SEQUENCE [LARGE SCALE GENOMIC DNA]</scope>
    <source>
        <strain evidence="2 3">RP1T</strain>
    </source>
</reference>
<keyword evidence="3" id="KW-1185">Reference proteome</keyword>
<dbReference type="NCBIfam" id="TIGR00103">
    <property type="entry name" value="DNA_YbaB_EbfC"/>
    <property type="match status" value="1"/>
</dbReference>
<dbReference type="GO" id="GO:0043590">
    <property type="term" value="C:bacterial nucleoid"/>
    <property type="evidence" value="ECO:0007669"/>
    <property type="project" value="UniProtKB-UniRule"/>
</dbReference>
<dbReference type="AlphaFoldDB" id="A0A1Q2CC30"/>
<comment type="similarity">
    <text evidence="1">Belongs to the YbaB/EbfC family.</text>
</comment>
<dbReference type="InterPro" id="IPR036894">
    <property type="entry name" value="YbaB-like_sf"/>
</dbReference>
<dbReference type="SUPFAM" id="SSF82607">
    <property type="entry name" value="YbaB-like"/>
    <property type="match status" value="1"/>
</dbReference>
<dbReference type="HAMAP" id="MF_00274">
    <property type="entry name" value="DNA_YbaB_EbfC"/>
    <property type="match status" value="1"/>
</dbReference>
<keyword evidence="1" id="KW-0963">Cytoplasm</keyword>
<accession>A0A1Q2CC30</accession>
<dbReference type="STRING" id="1610493.RPIT_01205"/>
<comment type="subcellular location">
    <subcellularLocation>
        <location evidence="1">Cytoplasm</location>
        <location evidence="1">Nucleoid</location>
    </subcellularLocation>
</comment>
<organism evidence="2 3">
    <name type="scientific">Tessaracoccus flavus</name>
    <dbReference type="NCBI Taxonomy" id="1610493"/>
    <lineage>
        <taxon>Bacteria</taxon>
        <taxon>Bacillati</taxon>
        <taxon>Actinomycetota</taxon>
        <taxon>Actinomycetes</taxon>
        <taxon>Propionibacteriales</taxon>
        <taxon>Propionibacteriaceae</taxon>
        <taxon>Tessaracoccus</taxon>
    </lineage>
</organism>
<evidence type="ECO:0000256" key="1">
    <source>
        <dbReference type="HAMAP-Rule" id="MF_00274"/>
    </source>
</evidence>
<dbReference type="Proteomes" id="UP000188324">
    <property type="component" value="Chromosome"/>
</dbReference>
<dbReference type="OrthoDB" id="9809370at2"/>
<dbReference type="InterPro" id="IPR004401">
    <property type="entry name" value="YbaB/EbfC"/>
</dbReference>